<keyword evidence="2" id="KW-1185">Reference proteome</keyword>
<reference evidence="1" key="2">
    <citation type="submission" date="2025-09" db="UniProtKB">
        <authorList>
            <consortium name="EnsemblPlants"/>
        </authorList>
    </citation>
    <scope>IDENTIFICATION</scope>
</reference>
<sequence length="560" mass="59753">MSIYIVRYSSASNTHAEASRASRCVQDCNSSMAFNDDEKPPASNVGSTKGLVTIKTPIYSKDETALTADAVTALVELNATSSTAVREGPDLVAVLDVSGSMQGEKLASMKKAMHFVVMKLTPVDRLSIVSFNNSATRHCPLRSVTQAAQANLTAIIDGLVARGGTNIEVGMQTALAVFAGRATTNARTANVFLMSDGQQNNGTDARRPDLGKAPVYTFGFGKDADHALLSDVARKSPGGTFSSVPDGRNVTAPFSQLLGGLLTVVAQDVQLTLTPKTDNPDQDPDLGAMTVAPGTDYTHTKDDATGVITIKFGTLFSGEARKVTVNLTLQDSKETAEYDAKLAEAQHSYTAQGGLQNQTPQDIFIKRTPNPSDDPSAVSLKARAVLAEMARRDHAGAIGEAREMADGKKLDDARYRLADAQNALEDVVTPDDGGRKLVGMLRAELLQLLDLMETQELYEAEGRPYALASETSHGRQRYAARGGDMDAVRLFATPRMDTYLKQAMKFEEDPTAPLPSADDDVKEEIAANPLAAISAPIAFYIKAAIQALQEIEKLVAPPAN</sequence>
<evidence type="ECO:0000313" key="2">
    <source>
        <dbReference type="Proteomes" id="UP001732700"/>
    </source>
</evidence>
<dbReference type="EnsemblPlants" id="AVESA.00010b.r2.7DG1333260.1">
    <property type="protein sequence ID" value="AVESA.00010b.r2.7DG1333260.1.CDS.1"/>
    <property type="gene ID" value="AVESA.00010b.r2.7DG1333260"/>
</dbReference>
<proteinExistence type="predicted"/>
<protein>
    <submittedName>
        <fullName evidence="1">Uncharacterized protein</fullName>
    </submittedName>
</protein>
<name>A0ACD6A961_AVESA</name>
<dbReference type="Proteomes" id="UP001732700">
    <property type="component" value="Chromosome 7D"/>
</dbReference>
<accession>A0ACD6A961</accession>
<evidence type="ECO:0000313" key="1">
    <source>
        <dbReference type="EnsemblPlants" id="AVESA.00010b.r2.7DG1333260.1.CDS.1"/>
    </source>
</evidence>
<organism evidence="1 2">
    <name type="scientific">Avena sativa</name>
    <name type="common">Oat</name>
    <dbReference type="NCBI Taxonomy" id="4498"/>
    <lineage>
        <taxon>Eukaryota</taxon>
        <taxon>Viridiplantae</taxon>
        <taxon>Streptophyta</taxon>
        <taxon>Embryophyta</taxon>
        <taxon>Tracheophyta</taxon>
        <taxon>Spermatophyta</taxon>
        <taxon>Magnoliopsida</taxon>
        <taxon>Liliopsida</taxon>
        <taxon>Poales</taxon>
        <taxon>Poaceae</taxon>
        <taxon>BOP clade</taxon>
        <taxon>Pooideae</taxon>
        <taxon>Poodae</taxon>
        <taxon>Poeae</taxon>
        <taxon>Poeae Chloroplast Group 1 (Aveneae type)</taxon>
        <taxon>Aveninae</taxon>
        <taxon>Avena</taxon>
    </lineage>
</organism>
<reference evidence="1" key="1">
    <citation type="submission" date="2021-05" db="EMBL/GenBank/DDBJ databases">
        <authorList>
            <person name="Scholz U."/>
            <person name="Mascher M."/>
            <person name="Fiebig A."/>
        </authorList>
    </citation>
    <scope>NUCLEOTIDE SEQUENCE [LARGE SCALE GENOMIC DNA]</scope>
</reference>